<feature type="compositionally biased region" description="Basic and acidic residues" evidence="1">
    <location>
        <begin position="654"/>
        <end position="685"/>
    </location>
</feature>
<evidence type="ECO:0000313" key="2">
    <source>
        <dbReference type="EMBL" id="TNN53314.1"/>
    </source>
</evidence>
<feature type="compositionally biased region" description="Basic and acidic residues" evidence="1">
    <location>
        <begin position="724"/>
        <end position="750"/>
    </location>
</feature>
<feature type="compositionally biased region" description="Basic and acidic residues" evidence="1">
    <location>
        <begin position="183"/>
        <end position="197"/>
    </location>
</feature>
<sequence>MDASKAEHVDELKASKEEEKPEDVPTVTDEPNQSEEGLTEVSVESENKELPLDVIKHFLDPEVFQAFQVQTLDSEEGSDQSHEKQVISEIVPDGETAIDEHKEETISLTEAKPEPKDASKTEHIEELKASEAVQAPSLDSEEGSDQSHEKEVISEIVPEEETAMDEPKEETISLTEANPEPTDASKAEHVEELKASEDVPTTSLDSEEDNGQSPKEEVKSEEIPTAETVTDEPEQSEEGLTEVSVESENKELPMNVMETVQEPEVLEAVQAPTLDSEEGSDQSHEKEVISEIVPEGETDEVKVEIIPLTEANLEPMDASKTEHVQESEVLEAIQAPTLDSEENSVQSHEKEAIEIVPEAETVIDEPKQTGEGFTEVSVDSENKELPVNVMETVQEPEVLEAVQAPTLDSEEGSDQSHEKEVISEIVPEGETAMDEPKEETLSLIEANPEQVDASKVEHVEELKASEAVQAPSLDSEEDNVQSQKEEVKSEEIPTAETVTDEPKEETIHLTEANLEPVDAFKTKPVEEPEALESVQAPILDSEEGSVQSFEKDVISDNVPEPETVIDKTKQSEEGLTEVSVDSENKELPVNVVETVQEPEVSDDVQALTLDSEEGIVHVHEEEVISEIVPEGETDEPKEQSLPLTCQSEIVLEGETIKDEPKQTAEHHHEVSVESVDASKTEHVQELQETEAEQAATLDSKVVILLSFENKLESEDVPEVEIITDEPKLENEVEPEEKHPVEDVETEHAQETETNTDEGTSMCMHAVPEGMEGSSAEKFEKQILLTGIDEENPDSVIASVADELWGEGVAHLAPSLEIAEALKIESITQDVGVEQAQGIPEVVDELLTLKEVCVSSANEEASNVQVLEPPVLTEDNAAAPNESKHEVHFSEVQVGVTVEKEREFSGTETETGDVEHAVVEHGAVEHAVVEHGAVEHAVVEHSVVAHVVKCDIKAAILNVSKDKTTRQIAEKDDSPHLSATPEIEEETVNEQNKVRLQKVIQHVKEHLPEAGAESLAVNLGQEGIDQPDVATQESEMIDTSEVEDQTETADGDASVLETRDEMSMVLGDIAATGKQATEDLMHASDITPHSDISIHDGKDNAIETLIVPPANAGLVEPQNTGVLLSTGNAESPSSLSIEFQLNVQFGRAVEPASPPPTTERSEPAVKTDVPEVAVQATASTELAADSDSTERAVITTPPVLLDICIQAMGPQFKAGERVTTSRDRATETTQTEKGNRDTQKEEEPAKPKEEDQDVWMDAEEEVDAQEKSPGLRSESEREGTEAGLGQEVEVAPGSEAEERQQEMPKTVKRRETDSEGEDFDIALEHPDTASVAAMERN</sequence>
<evidence type="ECO:0000256" key="1">
    <source>
        <dbReference type="SAM" id="MobiDB-lite"/>
    </source>
</evidence>
<feature type="compositionally biased region" description="Acidic residues" evidence="1">
    <location>
        <begin position="1034"/>
        <end position="1049"/>
    </location>
</feature>
<name>A0A4Z2GKL7_9TELE</name>
<feature type="region of interest" description="Disordered" evidence="1">
    <location>
        <begin position="270"/>
        <end position="296"/>
    </location>
</feature>
<comment type="caution">
    <text evidence="2">The sequence shown here is derived from an EMBL/GenBank/DDBJ whole genome shotgun (WGS) entry which is preliminary data.</text>
</comment>
<evidence type="ECO:0000313" key="3">
    <source>
        <dbReference type="Proteomes" id="UP000314294"/>
    </source>
</evidence>
<feature type="compositionally biased region" description="Basic and acidic residues" evidence="1">
    <location>
        <begin position="1213"/>
        <end position="1225"/>
    </location>
</feature>
<feature type="compositionally biased region" description="Basic and acidic residues" evidence="1">
    <location>
        <begin position="1"/>
        <end position="23"/>
    </location>
</feature>
<proteinExistence type="predicted"/>
<reference evidence="2 3" key="1">
    <citation type="submission" date="2019-03" db="EMBL/GenBank/DDBJ databases">
        <title>First draft genome of Liparis tanakae, snailfish: a comprehensive survey of snailfish specific genes.</title>
        <authorList>
            <person name="Kim W."/>
            <person name="Song I."/>
            <person name="Jeong J.-H."/>
            <person name="Kim D."/>
            <person name="Kim S."/>
            <person name="Ryu S."/>
            <person name="Song J.Y."/>
            <person name="Lee S.K."/>
        </authorList>
    </citation>
    <scope>NUCLEOTIDE SEQUENCE [LARGE SCALE GENOMIC DNA]</scope>
    <source>
        <tissue evidence="2">Muscle</tissue>
    </source>
</reference>
<feature type="region of interest" description="Disordered" evidence="1">
    <location>
        <begin position="1213"/>
        <end position="1336"/>
    </location>
</feature>
<feature type="compositionally biased region" description="Acidic residues" evidence="1">
    <location>
        <begin position="229"/>
        <end position="240"/>
    </location>
</feature>
<feature type="region of interest" description="Disordered" evidence="1">
    <location>
        <begin position="1031"/>
        <end position="1051"/>
    </location>
</feature>
<feature type="region of interest" description="Disordered" evidence="1">
    <location>
        <begin position="70"/>
        <end position="255"/>
    </location>
</feature>
<dbReference type="OrthoDB" id="8931760at2759"/>
<feature type="compositionally biased region" description="Acidic residues" evidence="1">
    <location>
        <begin position="1249"/>
        <end position="1262"/>
    </location>
</feature>
<feature type="region of interest" description="Disordered" evidence="1">
    <location>
        <begin position="716"/>
        <end position="755"/>
    </location>
</feature>
<protein>
    <submittedName>
        <fullName evidence="2">Uncharacterized protein</fullName>
    </submittedName>
</protein>
<feature type="region of interest" description="Disordered" evidence="1">
    <location>
        <begin position="1"/>
        <end position="46"/>
    </location>
</feature>
<feature type="region of interest" description="Disordered" evidence="1">
    <location>
        <begin position="334"/>
        <end position="385"/>
    </location>
</feature>
<accession>A0A4Z2GKL7</accession>
<feature type="region of interest" description="Disordered" evidence="1">
    <location>
        <begin position="465"/>
        <end position="506"/>
    </location>
</feature>
<keyword evidence="3" id="KW-1185">Reference proteome</keyword>
<feature type="region of interest" description="Disordered" evidence="1">
    <location>
        <begin position="966"/>
        <end position="988"/>
    </location>
</feature>
<feature type="region of interest" description="Disordered" evidence="1">
    <location>
        <begin position="654"/>
        <end position="691"/>
    </location>
</feature>
<dbReference type="Proteomes" id="UP000314294">
    <property type="component" value="Unassembled WGS sequence"/>
</dbReference>
<feature type="compositionally biased region" description="Basic and acidic residues" evidence="1">
    <location>
        <begin position="98"/>
        <end position="129"/>
    </location>
</feature>
<feature type="region of interest" description="Disordered" evidence="1">
    <location>
        <begin position="528"/>
        <end position="601"/>
    </location>
</feature>
<dbReference type="EMBL" id="SRLO01000519">
    <property type="protein sequence ID" value="TNN53314.1"/>
    <property type="molecule type" value="Genomic_DNA"/>
</dbReference>
<gene>
    <name evidence="2" type="ORF">EYF80_036469</name>
</gene>
<feature type="compositionally biased region" description="Basic and acidic residues" evidence="1">
    <location>
        <begin position="1232"/>
        <end position="1248"/>
    </location>
</feature>
<organism evidence="2 3">
    <name type="scientific">Liparis tanakae</name>
    <name type="common">Tanaka's snailfish</name>
    <dbReference type="NCBI Taxonomy" id="230148"/>
    <lineage>
        <taxon>Eukaryota</taxon>
        <taxon>Metazoa</taxon>
        <taxon>Chordata</taxon>
        <taxon>Craniata</taxon>
        <taxon>Vertebrata</taxon>
        <taxon>Euteleostomi</taxon>
        <taxon>Actinopterygii</taxon>
        <taxon>Neopterygii</taxon>
        <taxon>Teleostei</taxon>
        <taxon>Neoteleostei</taxon>
        <taxon>Acanthomorphata</taxon>
        <taxon>Eupercaria</taxon>
        <taxon>Perciformes</taxon>
        <taxon>Cottioidei</taxon>
        <taxon>Cottales</taxon>
        <taxon>Liparidae</taxon>
        <taxon>Liparis</taxon>
    </lineage>
</organism>